<dbReference type="GO" id="GO:0016020">
    <property type="term" value="C:membrane"/>
    <property type="evidence" value="ECO:0007669"/>
    <property type="project" value="UniProtKB-SubCell"/>
</dbReference>
<proteinExistence type="predicted"/>
<feature type="transmembrane region" description="Helical" evidence="7">
    <location>
        <begin position="335"/>
        <end position="358"/>
    </location>
</feature>
<feature type="transmembrane region" description="Helical" evidence="7">
    <location>
        <begin position="440"/>
        <end position="467"/>
    </location>
</feature>
<dbReference type="AlphaFoldDB" id="A0A5N6TR04"/>
<organism evidence="8 9">
    <name type="scientific">Aspergillus avenaceus</name>
    <dbReference type="NCBI Taxonomy" id="36643"/>
    <lineage>
        <taxon>Eukaryota</taxon>
        <taxon>Fungi</taxon>
        <taxon>Dikarya</taxon>
        <taxon>Ascomycota</taxon>
        <taxon>Pezizomycotina</taxon>
        <taxon>Eurotiomycetes</taxon>
        <taxon>Eurotiomycetidae</taxon>
        <taxon>Eurotiales</taxon>
        <taxon>Aspergillaceae</taxon>
        <taxon>Aspergillus</taxon>
        <taxon>Aspergillus subgen. Circumdati</taxon>
    </lineage>
</organism>
<dbReference type="EMBL" id="ML742148">
    <property type="protein sequence ID" value="KAE8148730.1"/>
    <property type="molecule type" value="Genomic_DNA"/>
</dbReference>
<gene>
    <name evidence="8" type="ORF">BDV25DRAFT_130953</name>
</gene>
<evidence type="ECO:0000256" key="3">
    <source>
        <dbReference type="ARBA" id="ARBA00022692"/>
    </source>
</evidence>
<dbReference type="PANTHER" id="PTHR45649">
    <property type="entry name" value="AMINO-ACID PERMEASE BAT1"/>
    <property type="match status" value="1"/>
</dbReference>
<keyword evidence="9" id="KW-1185">Reference proteome</keyword>
<feature type="transmembrane region" description="Helical" evidence="7">
    <location>
        <begin position="198"/>
        <end position="219"/>
    </location>
</feature>
<dbReference type="GO" id="GO:0022857">
    <property type="term" value="F:transmembrane transporter activity"/>
    <property type="evidence" value="ECO:0007669"/>
    <property type="project" value="InterPro"/>
</dbReference>
<feature type="transmembrane region" description="Helical" evidence="7">
    <location>
        <begin position="239"/>
        <end position="256"/>
    </location>
</feature>
<feature type="transmembrane region" description="Helical" evidence="7">
    <location>
        <begin position="170"/>
        <end position="191"/>
    </location>
</feature>
<evidence type="ECO:0000313" key="8">
    <source>
        <dbReference type="EMBL" id="KAE8148730.1"/>
    </source>
</evidence>
<evidence type="ECO:0000256" key="5">
    <source>
        <dbReference type="ARBA" id="ARBA00023136"/>
    </source>
</evidence>
<reference evidence="8 9" key="1">
    <citation type="submission" date="2019-04" db="EMBL/GenBank/DDBJ databases">
        <title>Friends and foes A comparative genomics study of 23 Aspergillus species from section Flavi.</title>
        <authorList>
            <consortium name="DOE Joint Genome Institute"/>
            <person name="Kjaerbolling I."/>
            <person name="Vesth T."/>
            <person name="Frisvad J.C."/>
            <person name="Nybo J.L."/>
            <person name="Theobald S."/>
            <person name="Kildgaard S."/>
            <person name="Isbrandt T."/>
            <person name="Kuo A."/>
            <person name="Sato A."/>
            <person name="Lyhne E.K."/>
            <person name="Kogle M.E."/>
            <person name="Wiebenga A."/>
            <person name="Kun R.S."/>
            <person name="Lubbers R.J."/>
            <person name="Makela M.R."/>
            <person name="Barry K."/>
            <person name="Chovatia M."/>
            <person name="Clum A."/>
            <person name="Daum C."/>
            <person name="Haridas S."/>
            <person name="He G."/>
            <person name="LaButti K."/>
            <person name="Lipzen A."/>
            <person name="Mondo S."/>
            <person name="Riley R."/>
            <person name="Salamov A."/>
            <person name="Simmons B.A."/>
            <person name="Magnuson J.K."/>
            <person name="Henrissat B."/>
            <person name="Mortensen U.H."/>
            <person name="Larsen T.O."/>
            <person name="Devries R.P."/>
            <person name="Grigoriev I.V."/>
            <person name="Machida M."/>
            <person name="Baker S.E."/>
            <person name="Andersen M.R."/>
        </authorList>
    </citation>
    <scope>NUCLEOTIDE SEQUENCE [LARGE SCALE GENOMIC DNA]</scope>
    <source>
        <strain evidence="8 9">IBT 18842</strain>
    </source>
</reference>
<dbReference type="InterPro" id="IPR002293">
    <property type="entry name" value="AA/rel_permease1"/>
</dbReference>
<keyword evidence="4 7" id="KW-1133">Transmembrane helix</keyword>
<evidence type="ECO:0000256" key="6">
    <source>
        <dbReference type="SAM" id="MobiDB-lite"/>
    </source>
</evidence>
<accession>A0A5N6TR04</accession>
<sequence>MESSMKKTSYDNTPSIPDGGEEPKGVNFGEVRELKRGFSRLIILSMAVVLMATWEALSSIMVSGLVSGGSVSLVYGFLCKLQKNSFVRFCLTEFLSGSMWYPTAGGQYHYIANMAPERWRDILSWCVGWIGTFGWVSFTASAPFLAATMIQGLLVFNYESYQPERWHGTLLYWALVGFGALVNIWGSRLVFIIESASLLAHIIAFIGNFAAIWACSSAKQSASFVFTFFQNNTGWENNGVPWCVGMLSSCYVLVGYDGAIHLGEEMLNPELSVPHCMLGSIAINGVLGFAFLLAILFCMGDMDAALNSSTGFPIIEIFRSVTGSAAASSAMTSTLILTAGLATIPLLASTARMVWSLARDRALPFSSYFSKVNARSGPPVRSVLATSVLIALLGLINIGSTTAFNAILSLAVFGLHVSYFLPIGFFLWRRIATPEILIYGPWGLGCLGVTINIFALVYLIFTSVFMVFPPYQPVTPVNMNYACLIFGGVLIFSGVYWVWRGRKVYEGPRVEARRSGY</sequence>
<dbReference type="Proteomes" id="UP000325780">
    <property type="component" value="Unassembled WGS sequence"/>
</dbReference>
<name>A0A5N6TR04_ASPAV</name>
<feature type="transmembrane region" description="Helical" evidence="7">
    <location>
        <begin position="379"/>
        <end position="400"/>
    </location>
</feature>
<keyword evidence="5 7" id="KW-0472">Membrane</keyword>
<dbReference type="Pfam" id="PF13520">
    <property type="entry name" value="AA_permease_2"/>
    <property type="match status" value="1"/>
</dbReference>
<feature type="transmembrane region" description="Helical" evidence="7">
    <location>
        <begin position="37"/>
        <end position="54"/>
    </location>
</feature>
<dbReference type="PIRSF" id="PIRSF006060">
    <property type="entry name" value="AA_transporter"/>
    <property type="match status" value="1"/>
</dbReference>
<evidence type="ECO:0000256" key="1">
    <source>
        <dbReference type="ARBA" id="ARBA00004141"/>
    </source>
</evidence>
<dbReference type="PANTHER" id="PTHR45649:SF5">
    <property type="entry name" value="GABA TRANSPORTER (EUROFUNG)-RELATED"/>
    <property type="match status" value="1"/>
</dbReference>
<feature type="transmembrane region" description="Helical" evidence="7">
    <location>
        <begin position="406"/>
        <end position="428"/>
    </location>
</feature>
<evidence type="ECO:0000256" key="4">
    <source>
        <dbReference type="ARBA" id="ARBA00022989"/>
    </source>
</evidence>
<keyword evidence="2" id="KW-0813">Transport</keyword>
<comment type="subcellular location">
    <subcellularLocation>
        <location evidence="1">Membrane</location>
        <topology evidence="1">Multi-pass membrane protein</topology>
    </subcellularLocation>
</comment>
<feature type="transmembrane region" description="Helical" evidence="7">
    <location>
        <begin position="479"/>
        <end position="499"/>
    </location>
</feature>
<protein>
    <submittedName>
        <fullName evidence="8">Amino acid/polyamine transporter I</fullName>
    </submittedName>
</protein>
<feature type="transmembrane region" description="Helical" evidence="7">
    <location>
        <begin position="60"/>
        <end position="78"/>
    </location>
</feature>
<feature type="transmembrane region" description="Helical" evidence="7">
    <location>
        <begin position="277"/>
        <end position="297"/>
    </location>
</feature>
<dbReference type="OrthoDB" id="3257095at2759"/>
<feature type="region of interest" description="Disordered" evidence="6">
    <location>
        <begin position="1"/>
        <end position="24"/>
    </location>
</feature>
<feature type="transmembrane region" description="Helical" evidence="7">
    <location>
        <begin position="122"/>
        <end position="150"/>
    </location>
</feature>
<evidence type="ECO:0000256" key="7">
    <source>
        <dbReference type="SAM" id="Phobius"/>
    </source>
</evidence>
<dbReference type="Gene3D" id="1.20.1740.10">
    <property type="entry name" value="Amino acid/polyamine transporter I"/>
    <property type="match status" value="1"/>
</dbReference>
<evidence type="ECO:0000256" key="2">
    <source>
        <dbReference type="ARBA" id="ARBA00022448"/>
    </source>
</evidence>
<keyword evidence="3 7" id="KW-0812">Transmembrane</keyword>
<evidence type="ECO:0000313" key="9">
    <source>
        <dbReference type="Proteomes" id="UP000325780"/>
    </source>
</evidence>